<dbReference type="GO" id="GO:0000139">
    <property type="term" value="C:Golgi membrane"/>
    <property type="evidence" value="ECO:0007669"/>
    <property type="project" value="UniProtKB-SubCell"/>
</dbReference>
<keyword evidence="12" id="KW-0333">Golgi apparatus</keyword>
<evidence type="ECO:0000256" key="2">
    <source>
        <dbReference type="ARBA" id="ARBA00004613"/>
    </source>
</evidence>
<evidence type="ECO:0000256" key="12">
    <source>
        <dbReference type="ARBA" id="ARBA00023034"/>
    </source>
</evidence>
<feature type="region of interest" description="Disordered" evidence="14">
    <location>
        <begin position="187"/>
        <end position="210"/>
    </location>
</feature>
<dbReference type="FunFam" id="2.20.100.10:FF:000005">
    <property type="entry name" value="ADAM metallopeptidase with thrombospondin type 1 motif 9"/>
    <property type="match status" value="2"/>
</dbReference>
<evidence type="ECO:0000313" key="16">
    <source>
        <dbReference type="Proteomes" id="UP000541610"/>
    </source>
</evidence>
<accession>A0A7J6PG55</accession>
<proteinExistence type="inferred from homology"/>
<keyword evidence="7" id="KW-0812">Transmembrane</keyword>
<dbReference type="Gene3D" id="3.90.550.50">
    <property type="match status" value="1"/>
</dbReference>
<comment type="similarity">
    <text evidence="3">Belongs to the glycosyltransferase 31 family.</text>
</comment>
<dbReference type="Gene3D" id="2.20.100.10">
    <property type="entry name" value="Thrombospondin type-1 (TSP1) repeat"/>
    <property type="match status" value="2"/>
</dbReference>
<evidence type="ECO:0000256" key="9">
    <source>
        <dbReference type="ARBA" id="ARBA00022737"/>
    </source>
</evidence>
<dbReference type="Pfam" id="PF19030">
    <property type="entry name" value="TSP1_ADAMTS"/>
    <property type="match status" value="2"/>
</dbReference>
<dbReference type="InterPro" id="IPR002659">
    <property type="entry name" value="Glyco_trans_31"/>
</dbReference>
<dbReference type="SMART" id="SM00209">
    <property type="entry name" value="TSP1"/>
    <property type="match status" value="2"/>
</dbReference>
<gene>
    <name evidence="15" type="ORF">FOZ60_008232</name>
</gene>
<evidence type="ECO:0000256" key="7">
    <source>
        <dbReference type="ARBA" id="ARBA00022692"/>
    </source>
</evidence>
<sequence>MNSEAIATVRSIAVYHQSKARESNGDPNHSSSFLLGSDQPSVLTNLPRVSHKDEVVVDQNTYSSLGSAKDEDIIIESYHRQPFKELKVASSQKELWRSSRLSQGSMKTSWSPGLNLALTMAKMVETEPCTTGKVTHPGRSSDCHANLNCSLWLVARRCCIMNFVGKASTEATLICWSSWSGRAASTPPFPPNSTLGSDTSTPILGTSTSNDVDEPGFELLWRPYSVELLFSMGAPNELTTDEVHKLVELIVSKAIRCRLNLECDVPGTPTLRSAVRRFEGAASDNLFSLSSLLLRKDTVFIRGADSKRAIKLHFIIGDSTELNSDQKATLEEERKQYDDIRELKGFHDRYEKMGQKVLEIFKVCPDIFGEYRLLLKADPDSYLHVARLIAVLEEKKAFSLPWVHAGVFWRNMPIMQESLKESTGLDVYPWNARGAALILSRDLVEFMGNSPVPFKQMKADDAMIGTILAPYEYNRIDLDISASWPQCGCAISCAYDIDGTAKETYQVDHYNTLETLRWKQRRYEMFGDSCWRMGSPQESSCRRATLPGRDNEKFYFDAITTAMIPDGVVVPDHTSTRDGVCKISFQWKADGWSGCSKECGGGVRTRCIKCSGPNGHAYDDVECDANTRPLEEEPCNDHPCPEGFFLGGGVAARVKKSVSSWLASPSGPPLYAFLIISLVVILAFGGLCWMRSRAAEETLRFSAHREQLTDVEEVGDTLEGAFKSWKRTANGPETRQQLSGILSWAEDPSSELRDMHGIPRHFSPLVAHLGVSLGELLVHAVDLRGCDSTEVCESAKCLEEHPLTVGAAIIAYSAPVVVKQPNPSLKPSLLSVLDLAVVIPTAPGETARRCGIRDSWMWQLKKYEGADSKRSIKLYFIIGDSTELNSDQKATLEEERKQYGISTSWGTNEASTPSLMSDDIRELNGFHDRYGRLGQKVLEIFKEATAVLGIGFCSRVTPTAMFMSIGKLIAVLEEKKAFDLPRVHAGTFWHSSPILQQSLKDSTGLKEYPLNARGAGYILSRDLVEFMANTQIPFKYMEAEDAMIGTILAPYDYNRIEYEVSPSTPQCGCSITCSQDTFGTAEETYQVDHYNTFETLRWKQRRYEMFGDSCWRMGSPQESSCRRATLPAGGGQKFYFDAITTAMIPDGVVVPDHTSTRDGVCKISFQWKADGWSECSKECGGGVRTRCIKCSGPNGHAYDDVECDANTRPSEEEPCNDHPCPEGSLQESSNGY</sequence>
<reference evidence="15 16" key="1">
    <citation type="submission" date="2020-04" db="EMBL/GenBank/DDBJ databases">
        <title>Perkinsus olseni comparative genomics.</title>
        <authorList>
            <person name="Bogema D.R."/>
        </authorList>
    </citation>
    <scope>NUCLEOTIDE SEQUENCE [LARGE SCALE GENOMIC DNA]</scope>
    <source>
        <strain evidence="15">00978-12</strain>
    </source>
</reference>
<dbReference type="InterPro" id="IPR036383">
    <property type="entry name" value="TSP1_rpt_sf"/>
</dbReference>
<feature type="compositionally biased region" description="Basic and acidic residues" evidence="14">
    <location>
        <begin position="1209"/>
        <end position="1220"/>
    </location>
</feature>
<keyword evidence="11" id="KW-1133">Transmembrane helix</keyword>
<dbReference type="GO" id="GO:0005576">
    <property type="term" value="C:extracellular region"/>
    <property type="evidence" value="ECO:0007669"/>
    <property type="project" value="UniProtKB-SubCell"/>
</dbReference>
<comment type="caution">
    <text evidence="15">The sequence shown here is derived from an EMBL/GenBank/DDBJ whole genome shotgun (WGS) entry which is preliminary data.</text>
</comment>
<dbReference type="SUPFAM" id="SSF82895">
    <property type="entry name" value="TSP-1 type 1 repeat"/>
    <property type="match status" value="2"/>
</dbReference>
<dbReference type="PANTHER" id="PTHR11214:SF3">
    <property type="entry name" value="BETA-1,3-GALACTOSYLTRANSFERASE 6"/>
    <property type="match status" value="1"/>
</dbReference>
<feature type="region of interest" description="Disordered" evidence="14">
    <location>
        <begin position="1205"/>
        <end position="1232"/>
    </location>
</feature>
<dbReference type="GO" id="GO:0016758">
    <property type="term" value="F:hexosyltransferase activity"/>
    <property type="evidence" value="ECO:0007669"/>
    <property type="project" value="InterPro"/>
</dbReference>
<evidence type="ECO:0000256" key="8">
    <source>
        <dbReference type="ARBA" id="ARBA00022729"/>
    </source>
</evidence>
<keyword evidence="4" id="KW-0964">Secreted</keyword>
<evidence type="ECO:0000256" key="3">
    <source>
        <dbReference type="ARBA" id="ARBA00008661"/>
    </source>
</evidence>
<organism evidence="15 16">
    <name type="scientific">Perkinsus olseni</name>
    <name type="common">Perkinsus atlanticus</name>
    <dbReference type="NCBI Taxonomy" id="32597"/>
    <lineage>
        <taxon>Eukaryota</taxon>
        <taxon>Sar</taxon>
        <taxon>Alveolata</taxon>
        <taxon>Perkinsozoa</taxon>
        <taxon>Perkinsea</taxon>
        <taxon>Perkinsida</taxon>
        <taxon>Perkinsidae</taxon>
        <taxon>Perkinsus</taxon>
    </lineage>
</organism>
<dbReference type="Proteomes" id="UP000541610">
    <property type="component" value="Unassembled WGS sequence"/>
</dbReference>
<evidence type="ECO:0000256" key="13">
    <source>
        <dbReference type="ARBA" id="ARBA00023136"/>
    </source>
</evidence>
<evidence type="ECO:0000256" key="4">
    <source>
        <dbReference type="ARBA" id="ARBA00022525"/>
    </source>
</evidence>
<dbReference type="PANTHER" id="PTHR11214">
    <property type="entry name" value="BETA-1,3-N-ACETYLGLUCOSAMINYLTRANSFERASE"/>
    <property type="match status" value="1"/>
</dbReference>
<keyword evidence="13" id="KW-0472">Membrane</keyword>
<dbReference type="GO" id="GO:0006493">
    <property type="term" value="P:protein O-linked glycosylation"/>
    <property type="evidence" value="ECO:0007669"/>
    <property type="project" value="TreeGrafter"/>
</dbReference>
<dbReference type="PROSITE" id="PS50092">
    <property type="entry name" value="TSP1"/>
    <property type="match status" value="2"/>
</dbReference>
<evidence type="ECO:0000313" key="15">
    <source>
        <dbReference type="EMBL" id="KAF4694361.1"/>
    </source>
</evidence>
<evidence type="ECO:0000256" key="11">
    <source>
        <dbReference type="ARBA" id="ARBA00022989"/>
    </source>
</evidence>
<dbReference type="OrthoDB" id="446173at2759"/>
<dbReference type="InterPro" id="IPR000884">
    <property type="entry name" value="TSP1_rpt"/>
</dbReference>
<keyword evidence="9" id="KW-0677">Repeat</keyword>
<protein>
    <submittedName>
        <fullName evidence="15">Uncharacterized protein</fullName>
    </submittedName>
</protein>
<name>A0A7J6PG55_PEROL</name>
<dbReference type="AlphaFoldDB" id="A0A7J6PG55"/>
<evidence type="ECO:0000256" key="6">
    <source>
        <dbReference type="ARBA" id="ARBA00022679"/>
    </source>
</evidence>
<evidence type="ECO:0000256" key="14">
    <source>
        <dbReference type="SAM" id="MobiDB-lite"/>
    </source>
</evidence>
<feature type="compositionally biased region" description="Polar residues" evidence="14">
    <location>
        <begin position="192"/>
        <end position="210"/>
    </location>
</feature>
<keyword evidence="6" id="KW-0808">Transferase</keyword>
<evidence type="ECO:0000256" key="5">
    <source>
        <dbReference type="ARBA" id="ARBA00022676"/>
    </source>
</evidence>
<evidence type="ECO:0000256" key="10">
    <source>
        <dbReference type="ARBA" id="ARBA00022968"/>
    </source>
</evidence>
<evidence type="ECO:0000256" key="1">
    <source>
        <dbReference type="ARBA" id="ARBA00004323"/>
    </source>
</evidence>
<dbReference type="Pfam" id="PF01762">
    <property type="entry name" value="Galactosyl_T"/>
    <property type="match status" value="2"/>
</dbReference>
<keyword evidence="10" id="KW-0735">Signal-anchor</keyword>
<keyword evidence="8" id="KW-0732">Signal</keyword>
<dbReference type="EMBL" id="JABANP010000033">
    <property type="protein sequence ID" value="KAF4694361.1"/>
    <property type="molecule type" value="Genomic_DNA"/>
</dbReference>
<comment type="subcellular location">
    <subcellularLocation>
        <location evidence="1">Golgi apparatus membrane</location>
        <topology evidence="1">Single-pass type II membrane protein</topology>
    </subcellularLocation>
    <subcellularLocation>
        <location evidence="2">Secreted</location>
    </subcellularLocation>
</comment>
<keyword evidence="5" id="KW-0328">Glycosyltransferase</keyword>